<keyword evidence="1" id="KW-0732">Signal</keyword>
<dbReference type="Proteomes" id="UP001224392">
    <property type="component" value="Unassembled WGS sequence"/>
</dbReference>
<keyword evidence="3" id="KW-1185">Reference proteome</keyword>
<dbReference type="EMBL" id="BSYJ01000001">
    <property type="protein sequence ID" value="GMG85701.1"/>
    <property type="molecule type" value="Genomic_DNA"/>
</dbReference>
<name>A0ABQ6LUG0_9GAMM</name>
<protein>
    <submittedName>
        <fullName evidence="2">YajG family lipoprotein</fullName>
    </submittedName>
</protein>
<evidence type="ECO:0000313" key="2">
    <source>
        <dbReference type="EMBL" id="GMG85701.1"/>
    </source>
</evidence>
<feature type="chain" id="PRO_5047480104" evidence="1">
    <location>
        <begin position="19"/>
        <end position="188"/>
    </location>
</feature>
<organism evidence="2 3">
    <name type="scientific">Biformimicrobium ophioploci</name>
    <dbReference type="NCBI Taxonomy" id="3036711"/>
    <lineage>
        <taxon>Bacteria</taxon>
        <taxon>Pseudomonadati</taxon>
        <taxon>Pseudomonadota</taxon>
        <taxon>Gammaproteobacteria</taxon>
        <taxon>Cellvibrionales</taxon>
        <taxon>Microbulbiferaceae</taxon>
        <taxon>Biformimicrobium</taxon>
    </lineage>
</organism>
<evidence type="ECO:0000256" key="1">
    <source>
        <dbReference type="SAM" id="SignalP"/>
    </source>
</evidence>
<evidence type="ECO:0000313" key="3">
    <source>
        <dbReference type="Proteomes" id="UP001224392"/>
    </source>
</evidence>
<feature type="signal peptide" evidence="1">
    <location>
        <begin position="1"/>
        <end position="18"/>
    </location>
</feature>
<accession>A0ABQ6LUG0</accession>
<sequence>MKKLVCLLAILLAGCANSPLQISLKPSANVAPENIGMGRPIMVSATDARADKSLGSLGGVYADTSSVTIKNSVSQALEEELSRGFELWGFSEGAGSGQVQVHAELVKLGYHSPDKVYTSNIDKECEVRVQVRIGGATYNGNYRSSGDERLLVAPSAAKVQHSINELLSSTLTNVFADEKLQAFLLEHR</sequence>
<comment type="caution">
    <text evidence="2">The sequence shown here is derived from an EMBL/GenBank/DDBJ whole genome shotgun (WGS) entry which is preliminary data.</text>
</comment>
<keyword evidence="2" id="KW-0449">Lipoprotein</keyword>
<dbReference type="PROSITE" id="PS51257">
    <property type="entry name" value="PROKAR_LIPOPROTEIN"/>
    <property type="match status" value="1"/>
</dbReference>
<reference evidence="2 3" key="1">
    <citation type="submission" date="2023-04" db="EMBL/GenBank/DDBJ databases">
        <title>Marinobulbifer ophiurae gen. nov., sp. Nov., isolate from tissue of brittle star Ophioplocus japonicus.</title>
        <authorList>
            <person name="Kawano K."/>
            <person name="Sawayama S."/>
            <person name="Nakagawa S."/>
        </authorList>
    </citation>
    <scope>NUCLEOTIDE SEQUENCE [LARGE SCALE GENOMIC DNA]</scope>
    <source>
        <strain evidence="2 3">NKW57</strain>
    </source>
</reference>
<proteinExistence type="predicted"/>
<dbReference type="InterPro" id="IPR005619">
    <property type="entry name" value="Uncharacterised_YajG"/>
</dbReference>
<gene>
    <name evidence="2" type="ORF">MNKW57_00220</name>
</gene>
<dbReference type="Pfam" id="PF03923">
    <property type="entry name" value="Lipoprotein_16"/>
    <property type="match status" value="1"/>
</dbReference>
<dbReference type="RefSeq" id="WP_285762232.1">
    <property type="nucleotide sequence ID" value="NZ_BSYJ01000001.1"/>
</dbReference>